<dbReference type="Proteomes" id="UP000187412">
    <property type="component" value="Unassembled WGS sequence"/>
</dbReference>
<evidence type="ECO:0000313" key="2">
    <source>
        <dbReference type="EMBL" id="OMD49549.1"/>
    </source>
</evidence>
<dbReference type="RefSeq" id="WP_076110278.1">
    <property type="nucleotide sequence ID" value="NZ_MPTB01000009.1"/>
</dbReference>
<dbReference type="PROSITE" id="PS51186">
    <property type="entry name" value="GNAT"/>
    <property type="match status" value="1"/>
</dbReference>
<feature type="domain" description="N-acetyltransferase" evidence="1">
    <location>
        <begin position="166"/>
        <end position="301"/>
    </location>
</feature>
<evidence type="ECO:0000259" key="1">
    <source>
        <dbReference type="PROSITE" id="PS51186"/>
    </source>
</evidence>
<accession>A0ABX3HJD3</accession>
<dbReference type="SUPFAM" id="SSF55729">
    <property type="entry name" value="Acyl-CoA N-acyltransferases (Nat)"/>
    <property type="match status" value="1"/>
</dbReference>
<evidence type="ECO:0000313" key="3">
    <source>
        <dbReference type="Proteomes" id="UP000187412"/>
    </source>
</evidence>
<name>A0ABX3HJD3_PAEBO</name>
<dbReference type="Pfam" id="PF00583">
    <property type="entry name" value="Acetyltransf_1"/>
    <property type="match status" value="1"/>
</dbReference>
<dbReference type="EMBL" id="MPTB01000009">
    <property type="protein sequence ID" value="OMD49549.1"/>
    <property type="molecule type" value="Genomic_DNA"/>
</dbReference>
<proteinExistence type="predicted"/>
<dbReference type="Gene3D" id="3.40.630.30">
    <property type="match status" value="1"/>
</dbReference>
<dbReference type="InterPro" id="IPR016181">
    <property type="entry name" value="Acyl_CoA_acyltransferase"/>
</dbReference>
<organism evidence="2 3">
    <name type="scientific">Paenibacillus borealis</name>
    <dbReference type="NCBI Taxonomy" id="160799"/>
    <lineage>
        <taxon>Bacteria</taxon>
        <taxon>Bacillati</taxon>
        <taxon>Bacillota</taxon>
        <taxon>Bacilli</taxon>
        <taxon>Bacillales</taxon>
        <taxon>Paenibacillaceae</taxon>
        <taxon>Paenibacillus</taxon>
    </lineage>
</organism>
<reference evidence="2 3" key="1">
    <citation type="submission" date="2016-10" db="EMBL/GenBank/DDBJ databases">
        <title>Paenibacillus species isolates.</title>
        <authorList>
            <person name="Beno S.M."/>
        </authorList>
    </citation>
    <scope>NUCLEOTIDE SEQUENCE [LARGE SCALE GENOMIC DNA]</scope>
    <source>
        <strain evidence="2 3">FSL H7-0744</strain>
    </source>
</reference>
<comment type="caution">
    <text evidence="2">The sequence shown here is derived from an EMBL/GenBank/DDBJ whole genome shotgun (WGS) entry which is preliminary data.</text>
</comment>
<gene>
    <name evidence="2" type="ORF">BSK56_09360</name>
</gene>
<dbReference type="CDD" id="cd04301">
    <property type="entry name" value="NAT_SF"/>
    <property type="match status" value="1"/>
</dbReference>
<dbReference type="InterPro" id="IPR000182">
    <property type="entry name" value="GNAT_dom"/>
</dbReference>
<protein>
    <recommendedName>
        <fullName evidence="1">N-acetyltransferase domain-containing protein</fullName>
    </recommendedName>
</protein>
<keyword evidence="3" id="KW-1185">Reference proteome</keyword>
<sequence>MKDFVIRNPKEEDAEQIGSLDFVLNMTYLYHGDLDKRNMLCAVNGEDKIIAVAHLMEHETFHAAGHDEDKDFIRYLKFQILFADGVEDEQIKDALTDALIIRSREIKAEHPDKRIVLAEYLDADNLKDLSYYLARGFTIRDTIVVFRFDLSQDIPRYSLPEGVQVLPFLLDNSEALEQYHQAELASFDGVAWSMNHLRWMQGSPEMVNFCAFAGNQLIGNTSTWRITDERGATESVFVIPEWQKQGVARSVICTALEHLKQQGKSIATLGTHGNNQKAIRLYTQIGYELYGFILTIGYAID</sequence>